<evidence type="ECO:0000256" key="5">
    <source>
        <dbReference type="ARBA" id="ARBA00022837"/>
    </source>
</evidence>
<dbReference type="EMBL" id="JBCLYO010000002">
    <property type="protein sequence ID" value="KAL0092554.1"/>
    <property type="molecule type" value="Genomic_DNA"/>
</dbReference>
<feature type="domain" description="EF-hand" evidence="10">
    <location>
        <begin position="487"/>
        <end position="522"/>
    </location>
</feature>
<dbReference type="Pfam" id="PF13499">
    <property type="entry name" value="EF-hand_7"/>
    <property type="match status" value="1"/>
</dbReference>
<dbReference type="PANTHER" id="PTHR43706:SF50">
    <property type="entry name" value="NADH DEHYDROGENASE (UBIQUINONE)-RELATED"/>
    <property type="match status" value="1"/>
</dbReference>
<dbReference type="SUPFAM" id="SSF47473">
    <property type="entry name" value="EF-hand"/>
    <property type="match status" value="1"/>
</dbReference>
<evidence type="ECO:0000256" key="6">
    <source>
        <dbReference type="ARBA" id="ARBA00022946"/>
    </source>
</evidence>
<evidence type="ECO:0000313" key="12">
    <source>
        <dbReference type="Proteomes" id="UP001448207"/>
    </source>
</evidence>
<keyword evidence="6" id="KW-0809">Transit peptide</keyword>
<dbReference type="InterPro" id="IPR054585">
    <property type="entry name" value="NDH2-like_C"/>
</dbReference>
<keyword evidence="7" id="KW-0560">Oxidoreductase</keyword>
<comment type="similarity">
    <text evidence="2">Belongs to the NADH dehydrogenase family.</text>
</comment>
<name>A0ABR3BA95_PHYBL</name>
<keyword evidence="5" id="KW-0106">Calcium</keyword>
<feature type="region of interest" description="Disordered" evidence="9">
    <location>
        <begin position="21"/>
        <end position="50"/>
    </location>
</feature>
<comment type="subcellular location">
    <subcellularLocation>
        <location evidence="1">Mitochondrion inner membrane</location>
        <topology evidence="1">Peripheral membrane protein</topology>
        <orientation evidence="1">Intermembrane side</orientation>
    </subcellularLocation>
</comment>
<dbReference type="Pfam" id="PF22366">
    <property type="entry name" value="NDH2_C"/>
    <property type="match status" value="1"/>
</dbReference>
<keyword evidence="8" id="KW-0520">NAD</keyword>
<evidence type="ECO:0000313" key="11">
    <source>
        <dbReference type="EMBL" id="KAL0092554.1"/>
    </source>
</evidence>
<dbReference type="CDD" id="cd00051">
    <property type="entry name" value="EFh"/>
    <property type="match status" value="1"/>
</dbReference>
<evidence type="ECO:0000256" key="2">
    <source>
        <dbReference type="ARBA" id="ARBA00005272"/>
    </source>
</evidence>
<evidence type="ECO:0000256" key="3">
    <source>
        <dbReference type="ARBA" id="ARBA00022630"/>
    </source>
</evidence>
<dbReference type="PRINTS" id="PR00368">
    <property type="entry name" value="FADPNR"/>
</dbReference>
<dbReference type="InterPro" id="IPR023753">
    <property type="entry name" value="FAD/NAD-binding_dom"/>
</dbReference>
<dbReference type="InterPro" id="IPR018247">
    <property type="entry name" value="EF_Hand_1_Ca_BS"/>
</dbReference>
<dbReference type="InterPro" id="IPR045024">
    <property type="entry name" value="NDH-2"/>
</dbReference>
<feature type="domain" description="EF-hand" evidence="10">
    <location>
        <begin position="446"/>
        <end position="481"/>
    </location>
</feature>
<dbReference type="PROSITE" id="PS50222">
    <property type="entry name" value="EF_HAND_2"/>
    <property type="match status" value="2"/>
</dbReference>
<evidence type="ECO:0000256" key="8">
    <source>
        <dbReference type="ARBA" id="ARBA00023027"/>
    </source>
</evidence>
<evidence type="ECO:0000256" key="9">
    <source>
        <dbReference type="SAM" id="MobiDB-lite"/>
    </source>
</evidence>
<dbReference type="SUPFAM" id="SSF51905">
    <property type="entry name" value="FAD/NAD(P)-binding domain"/>
    <property type="match status" value="2"/>
</dbReference>
<keyword evidence="3" id="KW-0285">Flavoprotein</keyword>
<dbReference type="PROSITE" id="PS00018">
    <property type="entry name" value="EF_HAND_1"/>
    <property type="match status" value="2"/>
</dbReference>
<evidence type="ECO:0000256" key="7">
    <source>
        <dbReference type="ARBA" id="ARBA00023002"/>
    </source>
</evidence>
<organism evidence="11 12">
    <name type="scientific">Phycomyces blakesleeanus</name>
    <dbReference type="NCBI Taxonomy" id="4837"/>
    <lineage>
        <taxon>Eukaryota</taxon>
        <taxon>Fungi</taxon>
        <taxon>Fungi incertae sedis</taxon>
        <taxon>Mucoromycota</taxon>
        <taxon>Mucoromycotina</taxon>
        <taxon>Mucoromycetes</taxon>
        <taxon>Mucorales</taxon>
        <taxon>Phycomycetaceae</taxon>
        <taxon>Phycomyces</taxon>
    </lineage>
</organism>
<accession>A0ABR3BA95</accession>
<dbReference type="PANTHER" id="PTHR43706">
    <property type="entry name" value="NADH DEHYDROGENASE"/>
    <property type="match status" value="1"/>
</dbReference>
<protein>
    <recommendedName>
        <fullName evidence="10">EF-hand domain-containing protein</fullName>
    </recommendedName>
</protein>
<dbReference type="InterPro" id="IPR002048">
    <property type="entry name" value="EF_hand_dom"/>
</dbReference>
<dbReference type="Gene3D" id="3.50.50.100">
    <property type="match status" value="2"/>
</dbReference>
<dbReference type="Pfam" id="PF07992">
    <property type="entry name" value="Pyr_redox_2"/>
    <property type="match status" value="1"/>
</dbReference>
<comment type="caution">
    <text evidence="11">The sequence shown here is derived from an EMBL/GenBank/DDBJ whole genome shotgun (WGS) entry which is preliminary data.</text>
</comment>
<dbReference type="InterPro" id="IPR011992">
    <property type="entry name" value="EF-hand-dom_pair"/>
</dbReference>
<gene>
    <name evidence="11" type="ORF">J3Q64DRAFT_1719529</name>
</gene>
<dbReference type="SMART" id="SM00054">
    <property type="entry name" value="EFh"/>
    <property type="match status" value="2"/>
</dbReference>
<proteinExistence type="inferred from homology"/>
<dbReference type="InterPro" id="IPR036188">
    <property type="entry name" value="FAD/NAD-bd_sf"/>
</dbReference>
<keyword evidence="4" id="KW-0274">FAD</keyword>
<dbReference type="Proteomes" id="UP001448207">
    <property type="component" value="Unassembled WGS sequence"/>
</dbReference>
<sequence>MAASRLSRVFSQRLGSKYNLPRSVGHFNSRHLTSSANPNPNPNPNLVPKPKHILKSKDNLTRATIAAGVLGSTGGLAYYLLQDDDDEEFESHTIVPDSAIYPPTGGPKDLPVASHYLDETEDMVNKPRLVIVGGGWGAVSIMKSLEKDKYNVTVVSENNYFLFTPLLPSATVGTLEMRSLVEPLRKIASRIHAHFFEGQAVDVDVENNLLEVKGRGSDETFYIPYDKLVVAVGATSITHGVEGLDNTVSLKTIQDAIDIRRRVTTNVEKACLPTTSPEERKRLLSFVICGGGPTGVEFAAELLDWVSEDFVKWFPKLIREEINVSIIQSRDHILNTFDVQISNYAEKRFNRKHIKVITNARVQRIEDGKVIYKQKSSDNTTEDVEIPFGLCLWSTGIAMTPFAKKITDKLPEQAHQRALTTDGYLRLRGTDNIFALGDCASIENPKLIEHLMEIFEMADQNRDGSLTKSEFGLCIDHMRKKFPLTEQHLENVKELFDVYDTDKNGTLEIEEMRNMLTSVDSKMTNLPATAQVANQQGRYLGRYLSALAEKDSALASQIVGPFHYSHMGALAYLGNTAVGEFNKGFKMIGGLWALYLWRSVYWSEQVSARTRVNLSIDWTKRAIWGRDISTV</sequence>
<evidence type="ECO:0000256" key="4">
    <source>
        <dbReference type="ARBA" id="ARBA00022827"/>
    </source>
</evidence>
<evidence type="ECO:0000256" key="1">
    <source>
        <dbReference type="ARBA" id="ARBA00004137"/>
    </source>
</evidence>
<evidence type="ECO:0000259" key="10">
    <source>
        <dbReference type="PROSITE" id="PS50222"/>
    </source>
</evidence>
<keyword evidence="12" id="KW-1185">Reference proteome</keyword>
<reference evidence="11 12" key="1">
    <citation type="submission" date="2024-04" db="EMBL/GenBank/DDBJ databases">
        <title>Symmetric and asymmetric DNA N6-adenine methylation regulates different biological responses in Mucorales.</title>
        <authorList>
            <consortium name="Lawrence Berkeley National Laboratory"/>
            <person name="Lax C."/>
            <person name="Mondo S.J."/>
            <person name="Osorio-Concepcion M."/>
            <person name="Muszewska A."/>
            <person name="Corrochano-Luque M."/>
            <person name="Gutierrez G."/>
            <person name="Riley R."/>
            <person name="Lipzen A."/>
            <person name="Guo J."/>
            <person name="Hundley H."/>
            <person name="Amirebrahimi M."/>
            <person name="Ng V."/>
            <person name="Lorenzo-Gutierrez D."/>
            <person name="Binder U."/>
            <person name="Yang J."/>
            <person name="Song Y."/>
            <person name="Canovas D."/>
            <person name="Navarro E."/>
            <person name="Freitag M."/>
            <person name="Gabaldon T."/>
            <person name="Grigoriev I.V."/>
            <person name="Corrochano L.M."/>
            <person name="Nicolas F.E."/>
            <person name="Garre V."/>
        </authorList>
    </citation>
    <scope>NUCLEOTIDE SEQUENCE [LARGE SCALE GENOMIC DNA]</scope>
    <source>
        <strain evidence="11 12">L51</strain>
    </source>
</reference>